<feature type="transmembrane region" description="Helical" evidence="1">
    <location>
        <begin position="112"/>
        <end position="130"/>
    </location>
</feature>
<organism evidence="2 3">
    <name type="scientific">Parasutterella muris</name>
    <dbReference type="NCBI Taxonomy" id="2565572"/>
    <lineage>
        <taxon>Bacteria</taxon>
        <taxon>Pseudomonadati</taxon>
        <taxon>Pseudomonadota</taxon>
        <taxon>Betaproteobacteria</taxon>
        <taxon>Burkholderiales</taxon>
        <taxon>Sutterellaceae</taxon>
        <taxon>Parasutterella</taxon>
    </lineage>
</organism>
<keyword evidence="1" id="KW-0472">Membrane</keyword>
<comment type="caution">
    <text evidence="2">The sequence shown here is derived from an EMBL/GenBank/DDBJ whole genome shotgun (WGS) entry which is preliminary data.</text>
</comment>
<feature type="transmembrane region" description="Helical" evidence="1">
    <location>
        <begin position="37"/>
        <end position="66"/>
    </location>
</feature>
<evidence type="ECO:0000313" key="3">
    <source>
        <dbReference type="Proteomes" id="UP000472580"/>
    </source>
</evidence>
<dbReference type="EMBL" id="WSRP01000047">
    <property type="protein sequence ID" value="MVX57802.1"/>
    <property type="molecule type" value="Genomic_DNA"/>
</dbReference>
<dbReference type="RefSeq" id="WP_160336217.1">
    <property type="nucleotide sequence ID" value="NZ_CALPCV010000012.1"/>
</dbReference>
<evidence type="ECO:0000313" key="2">
    <source>
        <dbReference type="EMBL" id="MVX57802.1"/>
    </source>
</evidence>
<keyword evidence="1" id="KW-0812">Transmembrane</keyword>
<protein>
    <recommendedName>
        <fullName evidence="4">DUF4870 domain-containing protein</fullName>
    </recommendedName>
</protein>
<feature type="transmembrane region" description="Helical" evidence="1">
    <location>
        <begin position="87"/>
        <end position="106"/>
    </location>
</feature>
<evidence type="ECO:0000256" key="1">
    <source>
        <dbReference type="SAM" id="Phobius"/>
    </source>
</evidence>
<gene>
    <name evidence="2" type="ORF">E5987_11465</name>
</gene>
<name>A0A6L6YLF0_9BURK</name>
<sequence length="144" mass="16365">MSEYEIVTDESGVRRAPVPPSLITVTRVVYALHALSILIGVFTGASIATAFVFGWPSIIAVIINYVERSDVRGTYLDSHFSWQIRTFWYALLWIILVWLLGLLLAIFLIGFAIWIVGFVILGIWVCYRIIRGWMRLSDGLPMPM</sequence>
<evidence type="ECO:0008006" key="4">
    <source>
        <dbReference type="Google" id="ProtNLM"/>
    </source>
</evidence>
<keyword evidence="1" id="KW-1133">Transmembrane helix</keyword>
<accession>A0A6L6YLF0</accession>
<dbReference type="OrthoDB" id="5405464at2"/>
<dbReference type="AlphaFoldDB" id="A0A6L6YLF0"/>
<keyword evidence="3" id="KW-1185">Reference proteome</keyword>
<reference evidence="2 3" key="1">
    <citation type="submission" date="2019-12" db="EMBL/GenBank/DDBJ databases">
        <title>Microbes associate with the intestines of laboratory mice.</title>
        <authorList>
            <person name="Navarre W."/>
            <person name="Wong E."/>
        </authorList>
    </citation>
    <scope>NUCLEOTIDE SEQUENCE [LARGE SCALE GENOMIC DNA]</scope>
    <source>
        <strain evidence="2 3">NM82_D38</strain>
    </source>
</reference>
<proteinExistence type="predicted"/>
<dbReference type="Proteomes" id="UP000472580">
    <property type="component" value="Unassembled WGS sequence"/>
</dbReference>